<evidence type="ECO:0000313" key="1">
    <source>
        <dbReference type="EMBL" id="MBB3326349.1"/>
    </source>
</evidence>
<accession>A0A7W5JU29</accession>
<name>A0A7W5JU29_9ACTN</name>
<evidence type="ECO:0000313" key="2">
    <source>
        <dbReference type="Proteomes" id="UP000565572"/>
    </source>
</evidence>
<dbReference type="AlphaFoldDB" id="A0A7W5JU29"/>
<dbReference type="EMBL" id="JACHZG010000001">
    <property type="protein sequence ID" value="MBB3326349.1"/>
    <property type="molecule type" value="Genomic_DNA"/>
</dbReference>
<comment type="caution">
    <text evidence="1">The sequence shown here is derived from an EMBL/GenBank/DDBJ whole genome shotgun (WGS) entry which is preliminary data.</text>
</comment>
<protein>
    <submittedName>
        <fullName evidence="1">Uncharacterized protein</fullName>
    </submittedName>
</protein>
<keyword evidence="2" id="KW-1185">Reference proteome</keyword>
<organism evidence="1 2">
    <name type="scientific">Microlunatus antarcticus</name>
    <dbReference type="NCBI Taxonomy" id="53388"/>
    <lineage>
        <taxon>Bacteria</taxon>
        <taxon>Bacillati</taxon>
        <taxon>Actinomycetota</taxon>
        <taxon>Actinomycetes</taxon>
        <taxon>Propionibacteriales</taxon>
        <taxon>Propionibacteriaceae</taxon>
        <taxon>Microlunatus</taxon>
    </lineage>
</organism>
<reference evidence="1 2" key="1">
    <citation type="submission" date="2020-08" db="EMBL/GenBank/DDBJ databases">
        <title>Sequencing the genomes of 1000 actinobacteria strains.</title>
        <authorList>
            <person name="Klenk H.-P."/>
        </authorList>
    </citation>
    <scope>NUCLEOTIDE SEQUENCE [LARGE SCALE GENOMIC DNA]</scope>
    <source>
        <strain evidence="1 2">DSM 11053</strain>
    </source>
</reference>
<sequence>MLRTAVGLWRAPHGGRLVGCSARRSRCDYVQENASTDQTEEAGDALALKNDYALHLDPVWRERANYILNAELAGEDFPKHFEQLWTRRVGDNAFEICCIPLLPLRLGPGRHRQ</sequence>
<proteinExistence type="predicted"/>
<dbReference type="Proteomes" id="UP000565572">
    <property type="component" value="Unassembled WGS sequence"/>
</dbReference>
<gene>
    <name evidence="1" type="ORF">FHX39_001293</name>
</gene>